<reference evidence="6" key="1">
    <citation type="submission" date="2020-05" db="EMBL/GenBank/DDBJ databases">
        <title>Mycena genomes resolve the evolution of fungal bioluminescence.</title>
        <authorList>
            <person name="Tsai I.J."/>
        </authorList>
    </citation>
    <scope>NUCLEOTIDE SEQUENCE</scope>
    <source>
        <strain evidence="6">CCC161011</strain>
    </source>
</reference>
<dbReference type="SMART" id="SM00672">
    <property type="entry name" value="CAP10"/>
    <property type="match status" value="1"/>
</dbReference>
<comment type="caution">
    <text evidence="6">The sequence shown here is derived from an EMBL/GenBank/DDBJ whole genome shotgun (WGS) entry which is preliminary data.</text>
</comment>
<keyword evidence="4" id="KW-0472">Membrane</keyword>
<dbReference type="EMBL" id="JACAZI010000004">
    <property type="protein sequence ID" value="KAF7363135.1"/>
    <property type="molecule type" value="Genomic_DNA"/>
</dbReference>
<dbReference type="GO" id="GO:0016740">
    <property type="term" value="F:transferase activity"/>
    <property type="evidence" value="ECO:0007669"/>
    <property type="project" value="UniProtKB-KW"/>
</dbReference>
<dbReference type="InterPro" id="IPR051091">
    <property type="entry name" value="O-Glucosyltr/Glycosyltrsf_90"/>
</dbReference>
<dbReference type="InterPro" id="IPR006598">
    <property type="entry name" value="CAP10"/>
</dbReference>
<evidence type="ECO:0000259" key="5">
    <source>
        <dbReference type="SMART" id="SM00672"/>
    </source>
</evidence>
<organism evidence="6 7">
    <name type="scientific">Mycena venus</name>
    <dbReference type="NCBI Taxonomy" id="2733690"/>
    <lineage>
        <taxon>Eukaryota</taxon>
        <taxon>Fungi</taxon>
        <taxon>Dikarya</taxon>
        <taxon>Basidiomycota</taxon>
        <taxon>Agaricomycotina</taxon>
        <taxon>Agaricomycetes</taxon>
        <taxon>Agaricomycetidae</taxon>
        <taxon>Agaricales</taxon>
        <taxon>Marasmiineae</taxon>
        <taxon>Mycenaceae</taxon>
        <taxon>Mycena</taxon>
    </lineage>
</organism>
<feature type="region of interest" description="Disordered" evidence="3">
    <location>
        <begin position="17"/>
        <end position="49"/>
    </location>
</feature>
<gene>
    <name evidence="6" type="ORF">MVEN_00666000</name>
</gene>
<dbReference type="OrthoDB" id="2886917at2759"/>
<keyword evidence="7" id="KW-1185">Reference proteome</keyword>
<name>A0A8H6YL59_9AGAR</name>
<dbReference type="PANTHER" id="PTHR12203">
    <property type="entry name" value="KDEL LYS-ASP-GLU-LEU CONTAINING - RELATED"/>
    <property type="match status" value="1"/>
</dbReference>
<dbReference type="AlphaFoldDB" id="A0A8H6YL59"/>
<proteinExistence type="inferred from homology"/>
<sequence length="550" mass="63113">MNYLRIFKNSSKALRIRPSDPSESTLPLLPLQHSDSDYPLNEGKPEQKSPLRRLELRRALFYRGWWRCLATTAGILGVLTCAVVLIPFFAASSSPGDLPIIDQAIVAHEAVDALFAQQSRTLAQASSRYSLRTGRPPPPYYERWFTFAREKQCLIDEYAQIHRDFRPFYQLARDNATTFQNMIDRASRVLDDVDAEIARVEIRDGEVYMTGSTAYRDWPNTWRHFSAGLPNMTFLMNSRDEPRVAFNYRAPGSRERALLVNDSKPFQIQPRPTSGFFAQQSGCNIPMEGAGFMETANNDSGFLIASAKPGYTTDLFPMLSMAKISPCFADILFPTEYYYQRSWWSGKFDHPDNVPWDEKKPQIYWRGMSNGGMIIGNNYHHYARFKLVDLGRQHPDLMDVAITKFAETLCDKGCDRDAVIAEYNITKVGEPREDIYKYKYAIDVDGTTFSGRFLGLLRSGSLVFKSTLFEEYFNDWLRPYEHYVPVLADLSDLVEKIEWANANPDEARLIQQKGLEVARRVLTDDQNDCYLYASLVEWAQLQDYAQRPAT</sequence>
<dbReference type="PANTHER" id="PTHR12203:SF35">
    <property type="entry name" value="PROTEIN O-GLUCOSYLTRANSFERASE 1"/>
    <property type="match status" value="1"/>
</dbReference>
<evidence type="ECO:0000313" key="7">
    <source>
        <dbReference type="Proteomes" id="UP000620124"/>
    </source>
</evidence>
<keyword evidence="4" id="KW-0812">Transmembrane</keyword>
<evidence type="ECO:0000256" key="3">
    <source>
        <dbReference type="SAM" id="MobiDB-lite"/>
    </source>
</evidence>
<evidence type="ECO:0000256" key="2">
    <source>
        <dbReference type="ARBA" id="ARBA00022679"/>
    </source>
</evidence>
<protein>
    <submittedName>
        <fullName evidence="6">CAP10 domain-containing protein</fullName>
    </submittedName>
</protein>
<accession>A0A8H6YL59</accession>
<evidence type="ECO:0000256" key="1">
    <source>
        <dbReference type="ARBA" id="ARBA00010118"/>
    </source>
</evidence>
<keyword evidence="2" id="KW-0808">Transferase</keyword>
<feature type="domain" description="Glycosyl transferase CAP10" evidence="5">
    <location>
        <begin position="293"/>
        <end position="545"/>
    </location>
</feature>
<evidence type="ECO:0000313" key="6">
    <source>
        <dbReference type="EMBL" id="KAF7363135.1"/>
    </source>
</evidence>
<dbReference type="Proteomes" id="UP000620124">
    <property type="component" value="Unassembled WGS sequence"/>
</dbReference>
<dbReference type="Pfam" id="PF05686">
    <property type="entry name" value="Glyco_transf_90"/>
    <property type="match status" value="1"/>
</dbReference>
<comment type="similarity">
    <text evidence="1">Belongs to the glycosyltransferase 90 family.</text>
</comment>
<evidence type="ECO:0000256" key="4">
    <source>
        <dbReference type="SAM" id="Phobius"/>
    </source>
</evidence>
<keyword evidence="4" id="KW-1133">Transmembrane helix</keyword>
<feature type="transmembrane region" description="Helical" evidence="4">
    <location>
        <begin position="65"/>
        <end position="90"/>
    </location>
</feature>